<evidence type="ECO:0000256" key="6">
    <source>
        <dbReference type="RuleBase" id="RU367155"/>
    </source>
</evidence>
<keyword evidence="3 6" id="KW-0238">DNA-binding</keyword>
<evidence type="ECO:0000313" key="8">
    <source>
        <dbReference type="EMBL" id="USW47097.1"/>
    </source>
</evidence>
<keyword evidence="9" id="KW-1185">Reference proteome</keyword>
<organism evidence="8 9">
    <name type="scientific">Septoria linicola</name>
    <dbReference type="NCBI Taxonomy" id="215465"/>
    <lineage>
        <taxon>Eukaryota</taxon>
        <taxon>Fungi</taxon>
        <taxon>Dikarya</taxon>
        <taxon>Ascomycota</taxon>
        <taxon>Pezizomycotina</taxon>
        <taxon>Dothideomycetes</taxon>
        <taxon>Dothideomycetidae</taxon>
        <taxon>Mycosphaerellales</taxon>
        <taxon>Mycosphaerellaceae</taxon>
        <taxon>Septoria</taxon>
    </lineage>
</organism>
<feature type="region of interest" description="Disordered" evidence="7">
    <location>
        <begin position="1"/>
        <end position="55"/>
    </location>
</feature>
<dbReference type="Proteomes" id="UP001056384">
    <property type="component" value="Chromosome 1"/>
</dbReference>
<dbReference type="EMBL" id="CP099418">
    <property type="protein sequence ID" value="USW47097.1"/>
    <property type="molecule type" value="Genomic_DNA"/>
</dbReference>
<evidence type="ECO:0000256" key="1">
    <source>
        <dbReference type="ARBA" id="ARBA00004123"/>
    </source>
</evidence>
<dbReference type="OrthoDB" id="1097733at2759"/>
<evidence type="ECO:0000256" key="3">
    <source>
        <dbReference type="ARBA" id="ARBA00023125"/>
    </source>
</evidence>
<evidence type="ECO:0000256" key="7">
    <source>
        <dbReference type="SAM" id="MobiDB-lite"/>
    </source>
</evidence>
<keyword evidence="4 6" id="KW-0804">Transcription</keyword>
<evidence type="ECO:0000256" key="2">
    <source>
        <dbReference type="ARBA" id="ARBA00023015"/>
    </source>
</evidence>
<accession>A0A9Q9AJ83</accession>
<comment type="subunit">
    <text evidence="6">Heterotrimer.</text>
</comment>
<evidence type="ECO:0000256" key="5">
    <source>
        <dbReference type="ARBA" id="ARBA00023242"/>
    </source>
</evidence>
<keyword evidence="2 6" id="KW-0805">Transcription regulation</keyword>
<dbReference type="PANTHER" id="PTHR12632">
    <property type="entry name" value="TRANSCRIPTION FACTOR NF-Y ALPHA-RELATED"/>
    <property type="match status" value="1"/>
</dbReference>
<reference evidence="8" key="1">
    <citation type="submission" date="2022-06" db="EMBL/GenBank/DDBJ databases">
        <title>Complete genome sequences of two strains of the flax pathogen Septoria linicola.</title>
        <authorList>
            <person name="Lapalu N."/>
            <person name="Simon A."/>
            <person name="Demenou B."/>
            <person name="Paumier D."/>
            <person name="Guillot M.-P."/>
            <person name="Gout L."/>
            <person name="Valade R."/>
        </authorList>
    </citation>
    <scope>NUCLEOTIDE SEQUENCE</scope>
    <source>
        <strain evidence="8">SE15195</strain>
    </source>
</reference>
<dbReference type="AlphaFoldDB" id="A0A9Q9AJ83"/>
<dbReference type="Pfam" id="PF02045">
    <property type="entry name" value="CBFB_NFYA"/>
    <property type="match status" value="1"/>
</dbReference>
<sequence length="332" mass="36051">MDSYAQYHPQQSSAYPHPHNGPQQSHASPVMQTQQQPNYGQHQQAPQHMMPQMGYNPAYGMQPQYGVSPSQAAAMATAAASGYPAYSMPDSSLPGSLPQTSPRLGQVKTDGRAVPQSPRQNQMNVPSTMAGQLSLSSSAQAMPNSMATQMQQPRRMSHSVNSPAVQNPQVQQPMGAPRPPTQPQQPQAPPSAQQQSPEVPVAGANEESPLYVNAKQFHRILKRRMARQKLEEALRLTSKGRKPYLHESRHNHAMRRPRGPGGRFLTADEVAQMEANGTLPMDGPKDDKGEDSPVYSTDSAKRKAGDMNGNAKNDGSSKKVKSDDDGDDQDDG</sequence>
<comment type="similarity">
    <text evidence="6">Belongs to the NFYA/HAP2 subunit family.</text>
</comment>
<evidence type="ECO:0000313" key="9">
    <source>
        <dbReference type="Proteomes" id="UP001056384"/>
    </source>
</evidence>
<comment type="subcellular location">
    <subcellularLocation>
        <location evidence="1 6">Nucleus</location>
    </subcellularLocation>
</comment>
<dbReference type="GO" id="GO:0003677">
    <property type="term" value="F:DNA binding"/>
    <property type="evidence" value="ECO:0007669"/>
    <property type="project" value="UniProtKB-KW"/>
</dbReference>
<dbReference type="Gene3D" id="6.10.250.2430">
    <property type="match status" value="1"/>
</dbReference>
<feature type="compositionally biased region" description="Polar residues" evidence="7">
    <location>
        <begin position="21"/>
        <end position="40"/>
    </location>
</feature>
<dbReference type="GO" id="GO:0003700">
    <property type="term" value="F:DNA-binding transcription factor activity"/>
    <property type="evidence" value="ECO:0007669"/>
    <property type="project" value="UniProtKB-UniRule"/>
</dbReference>
<feature type="compositionally biased region" description="Pro residues" evidence="7">
    <location>
        <begin position="176"/>
        <end position="189"/>
    </location>
</feature>
<dbReference type="GO" id="GO:0005634">
    <property type="term" value="C:nucleus"/>
    <property type="evidence" value="ECO:0007669"/>
    <property type="project" value="UniProtKB-SubCell"/>
</dbReference>
<feature type="region of interest" description="Disordered" evidence="7">
    <location>
        <begin position="89"/>
        <end position="212"/>
    </location>
</feature>
<feature type="compositionally biased region" description="Polar residues" evidence="7">
    <location>
        <begin position="142"/>
        <end position="172"/>
    </location>
</feature>
<feature type="compositionally biased region" description="Polar residues" evidence="7">
    <location>
        <begin position="117"/>
        <end position="131"/>
    </location>
</feature>
<dbReference type="PROSITE" id="PS51152">
    <property type="entry name" value="NFYA_HAP2_2"/>
    <property type="match status" value="1"/>
</dbReference>
<comment type="function">
    <text evidence="6">Component of the sequence-specific heterotrimeric transcription factor (NF-Y) which specifically recognizes a 5'-CCAAT-3' box motif found in the promoters of its target genes.</text>
</comment>
<gene>
    <name evidence="8" type="ORF">Slin15195_G004160</name>
</gene>
<feature type="region of interest" description="Disordered" evidence="7">
    <location>
        <begin position="232"/>
        <end position="332"/>
    </location>
</feature>
<feature type="compositionally biased region" description="Low complexity" evidence="7">
    <location>
        <begin position="41"/>
        <end position="53"/>
    </location>
</feature>
<proteinExistence type="inferred from homology"/>
<evidence type="ECO:0000256" key="4">
    <source>
        <dbReference type="ARBA" id="ARBA00023163"/>
    </source>
</evidence>
<name>A0A9Q9AJ83_9PEZI</name>
<feature type="compositionally biased region" description="Low complexity" evidence="7">
    <location>
        <begin position="132"/>
        <end position="141"/>
    </location>
</feature>
<keyword evidence="5 6" id="KW-0539">Nucleus</keyword>
<dbReference type="InterPro" id="IPR001289">
    <property type="entry name" value="NFYA"/>
</dbReference>
<protein>
    <recommendedName>
        <fullName evidence="6">Transcriptional activator HAP2</fullName>
    </recommendedName>
</protein>
<feature type="compositionally biased region" description="Polar residues" evidence="7">
    <location>
        <begin position="89"/>
        <end position="103"/>
    </location>
</feature>
<dbReference type="SMART" id="SM00521">
    <property type="entry name" value="CBF"/>
    <property type="match status" value="1"/>
</dbReference>
<dbReference type="PRINTS" id="PR00616">
    <property type="entry name" value="CCAATSUBUNTB"/>
</dbReference>